<dbReference type="AlphaFoldDB" id="A0A1E7EP97"/>
<dbReference type="Proteomes" id="UP000095751">
    <property type="component" value="Unassembled WGS sequence"/>
</dbReference>
<protein>
    <submittedName>
        <fullName evidence="2">Uncharacterized protein</fullName>
    </submittedName>
</protein>
<proteinExistence type="predicted"/>
<keyword evidence="3" id="KW-1185">Reference proteome</keyword>
<accession>A0A1E7EP97</accession>
<evidence type="ECO:0000313" key="3">
    <source>
        <dbReference type="Proteomes" id="UP000095751"/>
    </source>
</evidence>
<dbReference type="KEGG" id="fcy:FRACYDRAFT_250828"/>
<feature type="compositionally biased region" description="Basic residues" evidence="1">
    <location>
        <begin position="23"/>
        <end position="32"/>
    </location>
</feature>
<dbReference type="EMBL" id="KV784384">
    <property type="protein sequence ID" value="OEU07802.1"/>
    <property type="molecule type" value="Genomic_DNA"/>
</dbReference>
<organism evidence="2 3">
    <name type="scientific">Fragilariopsis cylindrus CCMP1102</name>
    <dbReference type="NCBI Taxonomy" id="635003"/>
    <lineage>
        <taxon>Eukaryota</taxon>
        <taxon>Sar</taxon>
        <taxon>Stramenopiles</taxon>
        <taxon>Ochrophyta</taxon>
        <taxon>Bacillariophyta</taxon>
        <taxon>Bacillariophyceae</taxon>
        <taxon>Bacillariophycidae</taxon>
        <taxon>Bacillariales</taxon>
        <taxon>Bacillariaceae</taxon>
        <taxon>Fragilariopsis</taxon>
    </lineage>
</organism>
<name>A0A1E7EP97_9STRA</name>
<dbReference type="InParanoid" id="A0A1E7EP97"/>
<evidence type="ECO:0000313" key="2">
    <source>
        <dbReference type="EMBL" id="OEU07802.1"/>
    </source>
</evidence>
<sequence length="282" mass="32499">MCNMTPTRTDTILRRPHANGSNKTRKMNKKRRMMTEQKNSCTVNTTKSCRGVRFNDEVIIYSTRSNHQESSSSSTWLTQDDFGCIQNGVFKTLDAMNMMSESEKDNVSDYNPFFCSRGLEDYSTQDKGLLKHSVTTRRKQAIHAVLQEQEWQRVEGLTCYYDDISIRQAYANANTLINTNNAISMGKKDSEEALNIYAEQRRSVVSPSPSPLPSPLGMKPQQLQIEPPPFKSVMNLFQSPLPSPLRMNLFQNNNVHGKKWNFQQQQQHQQQENQDQQNYIQC</sequence>
<gene>
    <name evidence="2" type="ORF">FRACYDRAFT_250828</name>
</gene>
<reference evidence="2 3" key="1">
    <citation type="submission" date="2016-09" db="EMBL/GenBank/DDBJ databases">
        <title>Extensive genetic diversity and differential bi-allelic expression allows diatom success in the polar Southern Ocean.</title>
        <authorList>
            <consortium name="DOE Joint Genome Institute"/>
            <person name="Mock T."/>
            <person name="Otillar R.P."/>
            <person name="Strauss J."/>
            <person name="Dupont C."/>
            <person name="Frickenhaus S."/>
            <person name="Maumus F."/>
            <person name="Mcmullan M."/>
            <person name="Sanges R."/>
            <person name="Schmutz J."/>
            <person name="Toseland A."/>
            <person name="Valas R."/>
            <person name="Veluchamy A."/>
            <person name="Ward B.J."/>
            <person name="Allen A."/>
            <person name="Barry K."/>
            <person name="Falciatore A."/>
            <person name="Ferrante M."/>
            <person name="Fortunato A.E."/>
            <person name="Gloeckner G."/>
            <person name="Gruber A."/>
            <person name="Hipkin R."/>
            <person name="Janech M."/>
            <person name="Kroth P."/>
            <person name="Leese F."/>
            <person name="Lindquist E."/>
            <person name="Lyon B.R."/>
            <person name="Martin J."/>
            <person name="Mayer C."/>
            <person name="Parker M."/>
            <person name="Quesneville H."/>
            <person name="Raymond J."/>
            <person name="Uhlig C."/>
            <person name="Valentin K.U."/>
            <person name="Worden A.Z."/>
            <person name="Armbrust E.V."/>
            <person name="Bowler C."/>
            <person name="Green B."/>
            <person name="Moulton V."/>
            <person name="Van Oosterhout C."/>
            <person name="Grigoriev I."/>
        </authorList>
    </citation>
    <scope>NUCLEOTIDE SEQUENCE [LARGE SCALE GENOMIC DNA]</scope>
    <source>
        <strain evidence="2 3">CCMP1102</strain>
    </source>
</reference>
<evidence type="ECO:0000256" key="1">
    <source>
        <dbReference type="SAM" id="MobiDB-lite"/>
    </source>
</evidence>
<feature type="compositionally biased region" description="Polar residues" evidence="1">
    <location>
        <begin position="1"/>
        <end position="10"/>
    </location>
</feature>
<feature type="region of interest" description="Disordered" evidence="1">
    <location>
        <begin position="1"/>
        <end position="42"/>
    </location>
</feature>